<organism evidence="7 8">
    <name type="scientific">Mucilaginibacter hurinus</name>
    <dbReference type="NCBI Taxonomy" id="2201324"/>
    <lineage>
        <taxon>Bacteria</taxon>
        <taxon>Pseudomonadati</taxon>
        <taxon>Bacteroidota</taxon>
        <taxon>Sphingobacteriia</taxon>
        <taxon>Sphingobacteriales</taxon>
        <taxon>Sphingobacteriaceae</taxon>
        <taxon>Mucilaginibacter</taxon>
    </lineage>
</organism>
<dbReference type="GO" id="GO:1990281">
    <property type="term" value="C:efflux pump complex"/>
    <property type="evidence" value="ECO:0007669"/>
    <property type="project" value="TreeGrafter"/>
</dbReference>
<reference evidence="7 8" key="1">
    <citation type="submission" date="2018-05" db="EMBL/GenBank/DDBJ databases">
        <title>Mucilaginibacter hurinus sp. nov., isolated from briquette warehouse soil.</title>
        <authorList>
            <person name="Choi L."/>
        </authorList>
    </citation>
    <scope>NUCLEOTIDE SEQUENCE [LARGE SCALE GENOMIC DNA]</scope>
    <source>
        <strain evidence="7 8">ZR32</strain>
    </source>
</reference>
<accession>A0A367GR77</accession>
<dbReference type="InterPro" id="IPR058637">
    <property type="entry name" value="YknX-like_C"/>
</dbReference>
<evidence type="ECO:0000259" key="4">
    <source>
        <dbReference type="Pfam" id="PF25954"/>
    </source>
</evidence>
<feature type="domain" description="YknX-like C-terminal permuted SH3-like" evidence="6">
    <location>
        <begin position="294"/>
        <end position="362"/>
    </location>
</feature>
<proteinExistence type="inferred from homology"/>
<dbReference type="PROSITE" id="PS51257">
    <property type="entry name" value="PROKAR_LIPOPROTEIN"/>
    <property type="match status" value="1"/>
</dbReference>
<comment type="similarity">
    <text evidence="1">Belongs to the membrane fusion protein (MFP) (TC 8.A.1) family.</text>
</comment>
<keyword evidence="2" id="KW-0175">Coiled coil</keyword>
<dbReference type="InterPro" id="IPR006143">
    <property type="entry name" value="RND_pump_MFP"/>
</dbReference>
<keyword evidence="8" id="KW-1185">Reference proteome</keyword>
<evidence type="ECO:0000313" key="8">
    <source>
        <dbReference type="Proteomes" id="UP000253209"/>
    </source>
</evidence>
<feature type="coiled-coil region" evidence="2">
    <location>
        <begin position="117"/>
        <end position="175"/>
    </location>
</feature>
<dbReference type="PANTHER" id="PTHR30469">
    <property type="entry name" value="MULTIDRUG RESISTANCE PROTEIN MDTA"/>
    <property type="match status" value="1"/>
</dbReference>
<feature type="domain" description="CzcB-like alpha-helical hairpin" evidence="3">
    <location>
        <begin position="120"/>
        <end position="175"/>
    </location>
</feature>
<evidence type="ECO:0000313" key="7">
    <source>
        <dbReference type="EMBL" id="RCH55213.1"/>
    </source>
</evidence>
<evidence type="ECO:0000256" key="2">
    <source>
        <dbReference type="SAM" id="Coils"/>
    </source>
</evidence>
<sequence length="367" mass="39459">MKNLVYIAAMLFLAACSSEPKDKKAQLADLKKQQGELSDKIAKLQAEIGPTDSAQVMDVTVYAVEPGKFSNYVEIQGRIDAQDNVIAYPQAPGVITNIYVKTGQRVSKGQTLVQLDNSVLRQQIAQAESQVALMRQLYNRQKNLWDQKIGTEVQFLQAQTNLQSAEKSLSALRQQSNQFRIISPINGTVDQMDLKLGQAASPGQTGVHVVNDAILKVKANVPESYAASVATGNSVKVVVPDVGDSVVTKVSFAGKAIDAASRSFPVEVKLPSRNSFRPNMTAVLKIADYTKTNALAIPIKAVQKSETGDYIFVNANGIAKQVVIKTGNISNGRVEVVSGLSAGQQVIVEGATDLEDGDKVKVMQGIN</sequence>
<comment type="caution">
    <text evidence="7">The sequence shown here is derived from an EMBL/GenBank/DDBJ whole genome shotgun (WGS) entry which is preliminary data.</text>
</comment>
<dbReference type="InterPro" id="IPR058647">
    <property type="entry name" value="BSH_CzcB-like"/>
</dbReference>
<dbReference type="AlphaFoldDB" id="A0A367GR77"/>
<feature type="domain" description="CzcB-like barrel-sandwich hybrid" evidence="5">
    <location>
        <begin position="88"/>
        <end position="203"/>
    </location>
</feature>
<dbReference type="Gene3D" id="2.40.420.20">
    <property type="match status" value="1"/>
</dbReference>
<evidence type="ECO:0000259" key="6">
    <source>
        <dbReference type="Pfam" id="PF25989"/>
    </source>
</evidence>
<dbReference type="Proteomes" id="UP000253209">
    <property type="component" value="Unassembled WGS sequence"/>
</dbReference>
<evidence type="ECO:0000259" key="5">
    <source>
        <dbReference type="Pfam" id="PF25973"/>
    </source>
</evidence>
<dbReference type="Pfam" id="PF25954">
    <property type="entry name" value="Beta-barrel_RND_2"/>
    <property type="match status" value="1"/>
</dbReference>
<dbReference type="SUPFAM" id="SSF111369">
    <property type="entry name" value="HlyD-like secretion proteins"/>
    <property type="match status" value="1"/>
</dbReference>
<dbReference type="GO" id="GO:0015562">
    <property type="term" value="F:efflux transmembrane transporter activity"/>
    <property type="evidence" value="ECO:0007669"/>
    <property type="project" value="TreeGrafter"/>
</dbReference>
<dbReference type="OrthoDB" id="9806939at2"/>
<protein>
    <submittedName>
        <fullName evidence="7">Efflux RND transporter periplasmic adaptor subunit</fullName>
    </submittedName>
</protein>
<name>A0A367GR77_9SPHI</name>
<evidence type="ECO:0000256" key="1">
    <source>
        <dbReference type="ARBA" id="ARBA00009477"/>
    </source>
</evidence>
<dbReference type="Gene3D" id="1.10.287.470">
    <property type="entry name" value="Helix hairpin bin"/>
    <property type="match status" value="1"/>
</dbReference>
<dbReference type="NCBIfam" id="TIGR01730">
    <property type="entry name" value="RND_mfp"/>
    <property type="match status" value="1"/>
</dbReference>
<gene>
    <name evidence="7" type="ORF">DJ568_08480</name>
</gene>
<feature type="domain" description="CusB-like beta-barrel" evidence="4">
    <location>
        <begin position="217"/>
        <end position="287"/>
    </location>
</feature>
<dbReference type="Pfam" id="PF25973">
    <property type="entry name" value="BSH_CzcB"/>
    <property type="match status" value="1"/>
</dbReference>
<dbReference type="PANTHER" id="PTHR30469:SF15">
    <property type="entry name" value="HLYD FAMILY OF SECRETION PROTEINS"/>
    <property type="match status" value="1"/>
</dbReference>
<dbReference type="EMBL" id="QGDC01000004">
    <property type="protein sequence ID" value="RCH55213.1"/>
    <property type="molecule type" value="Genomic_DNA"/>
</dbReference>
<dbReference type="Pfam" id="PF25989">
    <property type="entry name" value="YknX_C"/>
    <property type="match status" value="1"/>
</dbReference>
<dbReference type="InterPro" id="IPR058792">
    <property type="entry name" value="Beta-barrel_RND_2"/>
</dbReference>
<dbReference type="Pfam" id="PF25893">
    <property type="entry name" value="HH_CzcB"/>
    <property type="match status" value="1"/>
</dbReference>
<dbReference type="InterPro" id="IPR058648">
    <property type="entry name" value="HH_CzcB-like"/>
</dbReference>
<dbReference type="Gene3D" id="2.40.30.170">
    <property type="match status" value="1"/>
</dbReference>
<dbReference type="RefSeq" id="WP_114004835.1">
    <property type="nucleotide sequence ID" value="NZ_QGDC01000004.1"/>
</dbReference>
<dbReference type="Gene3D" id="2.40.50.100">
    <property type="match status" value="1"/>
</dbReference>
<evidence type="ECO:0000259" key="3">
    <source>
        <dbReference type="Pfam" id="PF25893"/>
    </source>
</evidence>